<accession>A0A9P0ME26</accession>
<reference evidence="1" key="1">
    <citation type="submission" date="2022-03" db="EMBL/GenBank/DDBJ databases">
        <authorList>
            <person name="Sayadi A."/>
        </authorList>
    </citation>
    <scope>NUCLEOTIDE SEQUENCE</scope>
</reference>
<dbReference type="Proteomes" id="UP001152888">
    <property type="component" value="Unassembled WGS sequence"/>
</dbReference>
<comment type="caution">
    <text evidence="1">The sequence shown here is derived from an EMBL/GenBank/DDBJ whole genome shotgun (WGS) entry which is preliminary data.</text>
</comment>
<dbReference type="AlphaFoldDB" id="A0A9P0ME26"/>
<gene>
    <name evidence="1" type="ORF">ACAOBT_LOCUS31733</name>
</gene>
<evidence type="ECO:0000313" key="1">
    <source>
        <dbReference type="EMBL" id="CAH2010730.1"/>
    </source>
</evidence>
<organism evidence="1 2">
    <name type="scientific">Acanthoscelides obtectus</name>
    <name type="common">Bean weevil</name>
    <name type="synonym">Bruchus obtectus</name>
    <dbReference type="NCBI Taxonomy" id="200917"/>
    <lineage>
        <taxon>Eukaryota</taxon>
        <taxon>Metazoa</taxon>
        <taxon>Ecdysozoa</taxon>
        <taxon>Arthropoda</taxon>
        <taxon>Hexapoda</taxon>
        <taxon>Insecta</taxon>
        <taxon>Pterygota</taxon>
        <taxon>Neoptera</taxon>
        <taxon>Endopterygota</taxon>
        <taxon>Coleoptera</taxon>
        <taxon>Polyphaga</taxon>
        <taxon>Cucujiformia</taxon>
        <taxon>Chrysomeloidea</taxon>
        <taxon>Chrysomelidae</taxon>
        <taxon>Bruchinae</taxon>
        <taxon>Bruchini</taxon>
        <taxon>Acanthoscelides</taxon>
    </lineage>
</organism>
<evidence type="ECO:0000313" key="2">
    <source>
        <dbReference type="Proteomes" id="UP001152888"/>
    </source>
</evidence>
<keyword evidence="2" id="KW-1185">Reference proteome</keyword>
<dbReference type="EMBL" id="CAKOFQ010007999">
    <property type="protein sequence ID" value="CAH2010730.1"/>
    <property type="molecule type" value="Genomic_DNA"/>
</dbReference>
<proteinExistence type="predicted"/>
<sequence>MREVNEATIERLPFGNITFIFYYGCNSLGHSVNQVLAKNWCNTIPYFWKLLSQFGDCTSRMLS</sequence>
<name>A0A9P0ME26_ACAOB</name>
<dbReference type="OrthoDB" id="1667110at2759"/>
<protein>
    <submittedName>
        <fullName evidence="1">Uncharacterized protein</fullName>
    </submittedName>
</protein>